<name>A0A1U7X0K4_NICSY</name>
<evidence type="ECO:0000313" key="1">
    <source>
        <dbReference type="Proteomes" id="UP000189701"/>
    </source>
</evidence>
<dbReference type="KEGG" id="nsy:104233925"/>
<reference evidence="2" key="2">
    <citation type="submission" date="2025-08" db="UniProtKB">
        <authorList>
            <consortium name="RefSeq"/>
        </authorList>
    </citation>
    <scope>IDENTIFICATION</scope>
    <source>
        <tissue evidence="2">Leaf</tissue>
    </source>
</reference>
<protein>
    <submittedName>
        <fullName evidence="2">Uncharacterized protein LOC104233925</fullName>
    </submittedName>
</protein>
<evidence type="ECO:0000313" key="2">
    <source>
        <dbReference type="RefSeq" id="XP_009785687.1"/>
    </source>
</evidence>
<proteinExistence type="predicted"/>
<sequence>MIQSSRKWQEMFPFALLGYRTTVRTLVGATPYLLIYGTEAIIPAKDEIPSLRFIVEAEIEDSIWVKTHLEQLTLIDEKRMAAVYYVQLYQQRMDHAYNKKMRPRNFYVKQLILRRILPHHQEAKGMFAPNWKRPYIIRKLLPKGALYLGDIEGNDPKTALNADAVKKYYVWSFCSNNII</sequence>
<dbReference type="AlphaFoldDB" id="A0A1U7X0K4"/>
<dbReference type="GeneID" id="104233925"/>
<dbReference type="PANTHER" id="PTHR48475">
    <property type="entry name" value="RIBONUCLEASE H"/>
    <property type="match status" value="1"/>
</dbReference>
<accession>A0A1U7X0K4</accession>
<gene>
    <name evidence="2" type="primary">LOC104233925</name>
</gene>
<dbReference type="Proteomes" id="UP000189701">
    <property type="component" value="Unplaced"/>
</dbReference>
<organism evidence="1 2">
    <name type="scientific">Nicotiana sylvestris</name>
    <name type="common">Wood tobacco</name>
    <name type="synonym">South American tobacco</name>
    <dbReference type="NCBI Taxonomy" id="4096"/>
    <lineage>
        <taxon>Eukaryota</taxon>
        <taxon>Viridiplantae</taxon>
        <taxon>Streptophyta</taxon>
        <taxon>Embryophyta</taxon>
        <taxon>Tracheophyta</taxon>
        <taxon>Spermatophyta</taxon>
        <taxon>Magnoliopsida</taxon>
        <taxon>eudicotyledons</taxon>
        <taxon>Gunneridae</taxon>
        <taxon>Pentapetalae</taxon>
        <taxon>asterids</taxon>
        <taxon>lamiids</taxon>
        <taxon>Solanales</taxon>
        <taxon>Solanaceae</taxon>
        <taxon>Nicotianoideae</taxon>
        <taxon>Nicotianeae</taxon>
        <taxon>Nicotiana</taxon>
    </lineage>
</organism>
<dbReference type="RefSeq" id="XP_009785687.1">
    <property type="nucleotide sequence ID" value="XM_009787385.1"/>
</dbReference>
<dbReference type="OrthoDB" id="1286945at2759"/>
<keyword evidence="1" id="KW-1185">Reference proteome</keyword>
<dbReference type="eggNOG" id="KOG0017">
    <property type="taxonomic scope" value="Eukaryota"/>
</dbReference>
<dbReference type="PANTHER" id="PTHR48475:SF1">
    <property type="entry name" value="RNASE H TYPE-1 DOMAIN-CONTAINING PROTEIN"/>
    <property type="match status" value="1"/>
</dbReference>
<reference evidence="1" key="1">
    <citation type="journal article" date="2013" name="Genome Biol.">
        <title>Reference genomes and transcriptomes of Nicotiana sylvestris and Nicotiana tomentosiformis.</title>
        <authorList>
            <person name="Sierro N."/>
            <person name="Battey J.N."/>
            <person name="Ouadi S."/>
            <person name="Bovet L."/>
            <person name="Goepfert S."/>
            <person name="Bakaher N."/>
            <person name="Peitsch M.C."/>
            <person name="Ivanov N.V."/>
        </authorList>
    </citation>
    <scope>NUCLEOTIDE SEQUENCE [LARGE SCALE GENOMIC DNA]</scope>
</reference>